<evidence type="ECO:0000313" key="1">
    <source>
        <dbReference type="EMBL" id="GIX89243.1"/>
    </source>
</evidence>
<organism evidence="1 2">
    <name type="scientific">Caerostris extrusa</name>
    <name type="common">Bark spider</name>
    <name type="synonym">Caerostris bankana</name>
    <dbReference type="NCBI Taxonomy" id="172846"/>
    <lineage>
        <taxon>Eukaryota</taxon>
        <taxon>Metazoa</taxon>
        <taxon>Ecdysozoa</taxon>
        <taxon>Arthropoda</taxon>
        <taxon>Chelicerata</taxon>
        <taxon>Arachnida</taxon>
        <taxon>Araneae</taxon>
        <taxon>Araneomorphae</taxon>
        <taxon>Entelegynae</taxon>
        <taxon>Araneoidea</taxon>
        <taxon>Araneidae</taxon>
        <taxon>Caerostris</taxon>
    </lineage>
</organism>
<dbReference type="EMBL" id="BPLR01021407">
    <property type="protein sequence ID" value="GIX89243.1"/>
    <property type="molecule type" value="Genomic_DNA"/>
</dbReference>
<evidence type="ECO:0000313" key="2">
    <source>
        <dbReference type="Proteomes" id="UP001054945"/>
    </source>
</evidence>
<protein>
    <submittedName>
        <fullName evidence="1">Uncharacterized protein</fullName>
    </submittedName>
</protein>
<accession>A0AAV4NY15</accession>
<gene>
    <name evidence="1" type="ORF">CEXT_433461</name>
</gene>
<dbReference type="Proteomes" id="UP001054945">
    <property type="component" value="Unassembled WGS sequence"/>
</dbReference>
<dbReference type="AlphaFoldDB" id="A0AAV4NY15"/>
<sequence length="98" mass="10735">MSGWPSDLRTTLKDHLTLLQRVEVLVHECGPTSSYDMQLPSFISNAAIMSAGLQVFRQRLKELWADTETGLSAGLGELRMGLGVFKDKASSASLHQMA</sequence>
<keyword evidence="2" id="KW-1185">Reference proteome</keyword>
<reference evidence="1 2" key="1">
    <citation type="submission" date="2021-06" db="EMBL/GenBank/DDBJ databases">
        <title>Caerostris extrusa draft genome.</title>
        <authorList>
            <person name="Kono N."/>
            <person name="Arakawa K."/>
        </authorList>
    </citation>
    <scope>NUCLEOTIDE SEQUENCE [LARGE SCALE GENOMIC DNA]</scope>
</reference>
<name>A0AAV4NY15_CAEEX</name>
<comment type="caution">
    <text evidence="1">The sequence shown here is derived from an EMBL/GenBank/DDBJ whole genome shotgun (WGS) entry which is preliminary data.</text>
</comment>
<proteinExistence type="predicted"/>